<dbReference type="WBParaSite" id="JU765_v2.g7273.t1">
    <property type="protein sequence ID" value="JU765_v2.g7273.t1"/>
    <property type="gene ID" value="JU765_v2.g7273"/>
</dbReference>
<evidence type="ECO:0000313" key="1">
    <source>
        <dbReference type="Proteomes" id="UP000887576"/>
    </source>
</evidence>
<name>A0AC34RIB6_9BILA</name>
<organism evidence="1 2">
    <name type="scientific">Panagrolaimus sp. JU765</name>
    <dbReference type="NCBI Taxonomy" id="591449"/>
    <lineage>
        <taxon>Eukaryota</taxon>
        <taxon>Metazoa</taxon>
        <taxon>Ecdysozoa</taxon>
        <taxon>Nematoda</taxon>
        <taxon>Chromadorea</taxon>
        <taxon>Rhabditida</taxon>
        <taxon>Tylenchina</taxon>
        <taxon>Panagrolaimomorpha</taxon>
        <taxon>Panagrolaimoidea</taxon>
        <taxon>Panagrolaimidae</taxon>
        <taxon>Panagrolaimus</taxon>
    </lineage>
</organism>
<reference evidence="2" key="1">
    <citation type="submission" date="2022-11" db="UniProtKB">
        <authorList>
            <consortium name="WormBaseParasite"/>
        </authorList>
    </citation>
    <scope>IDENTIFICATION</scope>
</reference>
<dbReference type="Proteomes" id="UP000887576">
    <property type="component" value="Unplaced"/>
</dbReference>
<proteinExistence type="predicted"/>
<accession>A0AC34RIB6</accession>
<sequence length="76" mass="8831">MDLEERRRYADYLRRITFIGISLSTVATIASVIIVPLIYGYIQRIQSSLTTELEICRAESTRMWDELVFTTQVSNI</sequence>
<evidence type="ECO:0000313" key="2">
    <source>
        <dbReference type="WBParaSite" id="JU765_v2.g7273.t1"/>
    </source>
</evidence>
<protein>
    <submittedName>
        <fullName evidence="2">Nematode cuticle collagen N-terminal domain-containing protein</fullName>
    </submittedName>
</protein>